<name>A0A0W0ZZP4_9GAMM</name>
<sequence length="178" mass="20306">MDTPTEASNELLSQLMERLPELEWKISELGSFFSSHQLPKGLFHFDADASGSACIAEIKADIHALSKQQNMHSAFYLAERIRQKINVLVVLCQMHQGKSKSKEKVYFGIKMLSTRQQWINELEMEIHTLLEQQQAMAKTLVHLKHNRNSGAILHLQAELGEVERRLTLAKETLNRAVS</sequence>
<organism evidence="2 3">
    <name type="scientific">Legionella tucsonensis</name>
    <dbReference type="NCBI Taxonomy" id="40335"/>
    <lineage>
        <taxon>Bacteria</taxon>
        <taxon>Pseudomonadati</taxon>
        <taxon>Pseudomonadota</taxon>
        <taxon>Gammaproteobacteria</taxon>
        <taxon>Legionellales</taxon>
        <taxon>Legionellaceae</taxon>
        <taxon>Legionella</taxon>
    </lineage>
</organism>
<dbReference type="AlphaFoldDB" id="A0A0W0ZZP4"/>
<proteinExistence type="predicted"/>
<evidence type="ECO:0000313" key="3">
    <source>
        <dbReference type="Proteomes" id="UP000054693"/>
    </source>
</evidence>
<comment type="caution">
    <text evidence="2">The sequence shown here is derived from an EMBL/GenBank/DDBJ whole genome shotgun (WGS) entry which is preliminary data.</text>
</comment>
<evidence type="ECO:0000256" key="1">
    <source>
        <dbReference type="SAM" id="Coils"/>
    </source>
</evidence>
<protein>
    <submittedName>
        <fullName evidence="2">Coiled-coil protein</fullName>
    </submittedName>
</protein>
<dbReference type="RefSeq" id="WP_058521472.1">
    <property type="nucleotide sequence ID" value="NZ_CAAAIP010000003.1"/>
</dbReference>
<dbReference type="STRING" id="40335.Ltuc_2365"/>
<gene>
    <name evidence="2" type="ORF">Ltuc_2365</name>
</gene>
<reference evidence="2 3" key="1">
    <citation type="submission" date="2015-11" db="EMBL/GenBank/DDBJ databases">
        <title>Genomic analysis of 38 Legionella species identifies large and diverse effector repertoires.</title>
        <authorList>
            <person name="Burstein D."/>
            <person name="Amaro F."/>
            <person name="Zusman T."/>
            <person name="Lifshitz Z."/>
            <person name="Cohen O."/>
            <person name="Gilbert J.A."/>
            <person name="Pupko T."/>
            <person name="Shuman H.A."/>
            <person name="Segal G."/>
        </authorList>
    </citation>
    <scope>NUCLEOTIDE SEQUENCE [LARGE SCALE GENOMIC DNA]</scope>
    <source>
        <strain evidence="2 3">ATCC 49180</strain>
    </source>
</reference>
<keyword evidence="1" id="KW-0175">Coiled coil</keyword>
<evidence type="ECO:0000313" key="2">
    <source>
        <dbReference type="EMBL" id="KTD74518.1"/>
    </source>
</evidence>
<accession>A0A0W0ZZP4</accession>
<dbReference type="OrthoDB" id="5649075at2"/>
<keyword evidence="3" id="KW-1185">Reference proteome</keyword>
<feature type="coiled-coil region" evidence="1">
    <location>
        <begin position="119"/>
        <end position="172"/>
    </location>
</feature>
<dbReference type="EMBL" id="LNZA01000001">
    <property type="protein sequence ID" value="KTD74518.1"/>
    <property type="molecule type" value="Genomic_DNA"/>
</dbReference>
<dbReference type="Proteomes" id="UP000054693">
    <property type="component" value="Unassembled WGS sequence"/>
</dbReference>
<dbReference type="PATRIC" id="fig|40335.7.peg.2523"/>